<gene>
    <name evidence="2" type="ORF">BDZ85DRAFT_232094</name>
</gene>
<reference evidence="3" key="1">
    <citation type="journal article" date="2020" name="Stud. Mycol.">
        <title>101 Dothideomycetes genomes: A test case for predicting lifestyles and emergence of pathogens.</title>
        <authorList>
            <person name="Haridas S."/>
            <person name="Albert R."/>
            <person name="Binder M."/>
            <person name="Bloem J."/>
            <person name="LaButti K."/>
            <person name="Salamov A."/>
            <person name="Andreopoulos B."/>
            <person name="Baker S."/>
            <person name="Barry K."/>
            <person name="Bills G."/>
            <person name="Bluhm B."/>
            <person name="Cannon C."/>
            <person name="Castanera R."/>
            <person name="Culley D."/>
            <person name="Daum C."/>
            <person name="Ezra D."/>
            <person name="Gonzalez J."/>
            <person name="Henrissat B."/>
            <person name="Kuo A."/>
            <person name="Liang C."/>
            <person name="Lipzen A."/>
            <person name="Lutzoni F."/>
            <person name="Magnuson J."/>
            <person name="Mondo S."/>
            <person name="Nolan M."/>
            <person name="Ohm R."/>
            <person name="Pangilinan J."/>
            <person name="Park H.-J."/>
            <person name="Ramirez L."/>
            <person name="Alfaro M."/>
            <person name="Sun H."/>
            <person name="Tritt A."/>
            <person name="Yoshinaga Y."/>
            <person name="Zwiers L.-H."/>
            <person name="Turgeon B."/>
            <person name="Goodwin S."/>
            <person name="Spatafora J."/>
            <person name="Crous P."/>
            <person name="Grigoriev I."/>
        </authorList>
    </citation>
    <scope>NUCLEOTIDE SEQUENCE [LARGE SCALE GENOMIC DNA]</scope>
    <source>
        <strain evidence="3">CECT 20119</strain>
    </source>
</reference>
<sequence>MHILVTNDDGPPSPDSSPYLLPFIRHLESSGHLVSVCIPSTQRSWIAKAHIVGQDVIALPFLPSPFSIPSIAPTATQSGTPSRPWFTLNSTPASCAQVGLHHLFDPATSGLPKIDLVVSGPNYGRNTTACFALSSGTLGAALEAAVTGYRAVAVSFAFTDRENRAEDVEAACRIGVKVVEYLAEKGEGNPGGVVFSVNVPVRQDVEGREVRWTQMLQNGWGSSCFEEHRAEEGGRVEEEGPGEVEREIREGEVGGEEKGSGGVEKEVVTGKGERHFKWSPKFTDVYESVRRAGEGSDGWAVSEGHTSVTMLRANFMHVDGGKGLIKL</sequence>
<dbReference type="Proteomes" id="UP000799538">
    <property type="component" value="Unassembled WGS sequence"/>
</dbReference>
<dbReference type="InterPro" id="IPR027746">
    <property type="entry name" value="TTL"/>
</dbReference>
<dbReference type="SUPFAM" id="SSF64167">
    <property type="entry name" value="SurE-like"/>
    <property type="match status" value="1"/>
</dbReference>
<dbReference type="OrthoDB" id="202825at2759"/>
<dbReference type="PANTHER" id="PTHR47551">
    <property type="entry name" value="TUBULIN--TYROSINE LIGASE PBY1-RELATED"/>
    <property type="match status" value="1"/>
</dbReference>
<proteinExistence type="predicted"/>
<dbReference type="InterPro" id="IPR036523">
    <property type="entry name" value="SurE-like_sf"/>
</dbReference>
<protein>
    <submittedName>
        <fullName evidence="2">Survival protein sure-like phosphatase/nucleotidase</fullName>
    </submittedName>
</protein>
<feature type="domain" description="Survival protein SurE-like phosphatase/nucleotidase" evidence="1">
    <location>
        <begin position="3"/>
        <end position="220"/>
    </location>
</feature>
<dbReference type="NCBIfam" id="TIGR00087">
    <property type="entry name" value="surE"/>
    <property type="match status" value="1"/>
</dbReference>
<keyword evidence="3" id="KW-1185">Reference proteome</keyword>
<dbReference type="EMBL" id="ML992503">
    <property type="protein sequence ID" value="KAF2225953.1"/>
    <property type="molecule type" value="Genomic_DNA"/>
</dbReference>
<dbReference type="AlphaFoldDB" id="A0A6A6GKS4"/>
<dbReference type="Gene3D" id="3.40.1210.10">
    <property type="entry name" value="Survival protein SurE-like phosphatase/nucleotidase"/>
    <property type="match status" value="1"/>
</dbReference>
<evidence type="ECO:0000313" key="3">
    <source>
        <dbReference type="Proteomes" id="UP000799538"/>
    </source>
</evidence>
<organism evidence="2 3">
    <name type="scientific">Elsinoe ampelina</name>
    <dbReference type="NCBI Taxonomy" id="302913"/>
    <lineage>
        <taxon>Eukaryota</taxon>
        <taxon>Fungi</taxon>
        <taxon>Dikarya</taxon>
        <taxon>Ascomycota</taxon>
        <taxon>Pezizomycotina</taxon>
        <taxon>Dothideomycetes</taxon>
        <taxon>Dothideomycetidae</taxon>
        <taxon>Myriangiales</taxon>
        <taxon>Elsinoaceae</taxon>
        <taxon>Elsinoe</taxon>
    </lineage>
</organism>
<dbReference type="Pfam" id="PF01975">
    <property type="entry name" value="SurE"/>
    <property type="match status" value="1"/>
</dbReference>
<dbReference type="GO" id="GO:0016787">
    <property type="term" value="F:hydrolase activity"/>
    <property type="evidence" value="ECO:0007669"/>
    <property type="project" value="InterPro"/>
</dbReference>
<dbReference type="PANTHER" id="PTHR47551:SF1">
    <property type="entry name" value="TUBULIN--TYROSINE LIGASE PBY1-RELATED"/>
    <property type="match status" value="1"/>
</dbReference>
<evidence type="ECO:0000313" key="2">
    <source>
        <dbReference type="EMBL" id="KAF2225953.1"/>
    </source>
</evidence>
<evidence type="ECO:0000259" key="1">
    <source>
        <dbReference type="Pfam" id="PF01975"/>
    </source>
</evidence>
<accession>A0A6A6GKS4</accession>
<dbReference type="GO" id="GO:0000932">
    <property type="term" value="C:P-body"/>
    <property type="evidence" value="ECO:0007669"/>
    <property type="project" value="TreeGrafter"/>
</dbReference>
<name>A0A6A6GKS4_9PEZI</name>
<dbReference type="InterPro" id="IPR002828">
    <property type="entry name" value="SurE-like_Pase/nucleotidase"/>
</dbReference>